<evidence type="ECO:0000313" key="1">
    <source>
        <dbReference type="EMBL" id="KAJ2791683.1"/>
    </source>
</evidence>
<proteinExistence type="predicted"/>
<organism evidence="1 2">
    <name type="scientific">Coemansia helicoidea</name>
    <dbReference type="NCBI Taxonomy" id="1286919"/>
    <lineage>
        <taxon>Eukaryota</taxon>
        <taxon>Fungi</taxon>
        <taxon>Fungi incertae sedis</taxon>
        <taxon>Zoopagomycota</taxon>
        <taxon>Kickxellomycotina</taxon>
        <taxon>Kickxellomycetes</taxon>
        <taxon>Kickxellales</taxon>
        <taxon>Kickxellaceae</taxon>
        <taxon>Coemansia</taxon>
    </lineage>
</organism>
<gene>
    <name evidence="1" type="ORF">H4R21_006278</name>
</gene>
<feature type="non-terminal residue" evidence="1">
    <location>
        <position position="171"/>
    </location>
</feature>
<dbReference type="EMBL" id="JANBUN010003259">
    <property type="protein sequence ID" value="KAJ2791683.1"/>
    <property type="molecule type" value="Genomic_DNA"/>
</dbReference>
<accession>A0ACC1KLR1</accession>
<reference evidence="1" key="1">
    <citation type="submission" date="2022-07" db="EMBL/GenBank/DDBJ databases">
        <title>Phylogenomic reconstructions and comparative analyses of Kickxellomycotina fungi.</title>
        <authorList>
            <person name="Reynolds N.K."/>
            <person name="Stajich J.E."/>
            <person name="Barry K."/>
            <person name="Grigoriev I.V."/>
            <person name="Crous P."/>
            <person name="Smith M.E."/>
        </authorList>
    </citation>
    <scope>NUCLEOTIDE SEQUENCE</scope>
    <source>
        <strain evidence="1">BCRC 34780</strain>
    </source>
</reference>
<keyword evidence="2" id="KW-1185">Reference proteome</keyword>
<name>A0ACC1KLR1_9FUNG</name>
<protein>
    <submittedName>
        <fullName evidence="1">Uncharacterized protein</fullName>
    </submittedName>
</protein>
<sequence>MSPSIDPAAMAALQVHDKTHAASDIKKIKKSKDKKEKKDKTDKKEKKDKKDKDKKSKRSHRESASGSEDSEPEVSERPAKKVHTEEASDAATAPGSAASDDGDNELSVNNFALSDETKSALRSRGIEALFPIQASTLQPILDGFDVLGRARTGTGKTLAFSLPMIENLLKS</sequence>
<evidence type="ECO:0000313" key="2">
    <source>
        <dbReference type="Proteomes" id="UP001140087"/>
    </source>
</evidence>
<dbReference type="Proteomes" id="UP001140087">
    <property type="component" value="Unassembled WGS sequence"/>
</dbReference>
<comment type="caution">
    <text evidence="1">The sequence shown here is derived from an EMBL/GenBank/DDBJ whole genome shotgun (WGS) entry which is preliminary data.</text>
</comment>